<feature type="chain" id="PRO_5032403088" evidence="1">
    <location>
        <begin position="25"/>
        <end position="150"/>
    </location>
</feature>
<gene>
    <name evidence="3" type="ORF">GGR32_001518</name>
</gene>
<comment type="caution">
    <text evidence="3">The sequence shown here is derived from an EMBL/GenBank/DDBJ whole genome shotgun (WGS) entry which is preliminary data.</text>
</comment>
<accession>A0A840EIQ5</accession>
<dbReference type="Pfam" id="PF13767">
    <property type="entry name" value="DUF4168"/>
    <property type="match status" value="1"/>
</dbReference>
<evidence type="ECO:0000256" key="1">
    <source>
        <dbReference type="SAM" id="SignalP"/>
    </source>
</evidence>
<dbReference type="EMBL" id="JACIFO010000005">
    <property type="protein sequence ID" value="MBB4119222.1"/>
    <property type="molecule type" value="Genomic_DNA"/>
</dbReference>
<dbReference type="Proteomes" id="UP000553034">
    <property type="component" value="Unassembled WGS sequence"/>
</dbReference>
<evidence type="ECO:0000259" key="2">
    <source>
        <dbReference type="Pfam" id="PF13767"/>
    </source>
</evidence>
<protein>
    <submittedName>
        <fullName evidence="3">Rubrerythrin</fullName>
    </submittedName>
</protein>
<name>A0A840EIQ5_9FLAO</name>
<reference evidence="3 4" key="1">
    <citation type="submission" date="2020-08" db="EMBL/GenBank/DDBJ databases">
        <title>Genomic Encyclopedia of Type Strains, Phase IV (KMG-IV): sequencing the most valuable type-strain genomes for metagenomic binning, comparative biology and taxonomic classification.</title>
        <authorList>
            <person name="Goeker M."/>
        </authorList>
    </citation>
    <scope>NUCLEOTIDE SEQUENCE [LARGE SCALE GENOMIC DNA]</scope>
    <source>
        <strain evidence="3 4">DSM 29568</strain>
    </source>
</reference>
<evidence type="ECO:0000313" key="3">
    <source>
        <dbReference type="EMBL" id="MBB4119222.1"/>
    </source>
</evidence>
<sequence>MKITKTLKTLLFTVAFLSGTLMYAQEVTGGVSEKELTSYANTLQELQTLNQNSQAELFKKIQDAGLSPDKFQQLHFAMQDETAKADLSEEDKEAYKRINDDIQKMQPVFQQRMEALIKEHGFNLDRFEEIAKEVRDNPELAKKLQALLVG</sequence>
<organism evidence="3 4">
    <name type="scientific">Mesonia hippocampi</name>
    <dbReference type="NCBI Taxonomy" id="1628250"/>
    <lineage>
        <taxon>Bacteria</taxon>
        <taxon>Pseudomonadati</taxon>
        <taxon>Bacteroidota</taxon>
        <taxon>Flavobacteriia</taxon>
        <taxon>Flavobacteriales</taxon>
        <taxon>Flavobacteriaceae</taxon>
        <taxon>Mesonia</taxon>
    </lineage>
</organism>
<keyword evidence="1" id="KW-0732">Signal</keyword>
<feature type="signal peptide" evidence="1">
    <location>
        <begin position="1"/>
        <end position="24"/>
    </location>
</feature>
<feature type="domain" description="DUF4168" evidence="2">
    <location>
        <begin position="32"/>
        <end position="143"/>
    </location>
</feature>
<dbReference type="InterPro" id="IPR025433">
    <property type="entry name" value="DUF4168"/>
</dbReference>
<keyword evidence="4" id="KW-1185">Reference proteome</keyword>
<proteinExistence type="predicted"/>
<dbReference type="RefSeq" id="WP_183477576.1">
    <property type="nucleotide sequence ID" value="NZ_JACIFO010000005.1"/>
</dbReference>
<dbReference type="AlphaFoldDB" id="A0A840EIQ5"/>
<evidence type="ECO:0000313" key="4">
    <source>
        <dbReference type="Proteomes" id="UP000553034"/>
    </source>
</evidence>